<protein>
    <recommendedName>
        <fullName evidence="1">Reverse transcriptase Ty1/copia-type domain-containing protein</fullName>
    </recommendedName>
</protein>
<dbReference type="InterPro" id="IPR013103">
    <property type="entry name" value="RVT_2"/>
</dbReference>
<accession>A0A803PQ81</accession>
<evidence type="ECO:0000313" key="3">
    <source>
        <dbReference type="Proteomes" id="UP000596661"/>
    </source>
</evidence>
<dbReference type="OMA" id="HAHIDNQ"/>
<dbReference type="Gramene" id="evm.model.05.380">
    <property type="protein sequence ID" value="cds.evm.model.05.380"/>
    <property type="gene ID" value="evm.TU.05.380"/>
</dbReference>
<dbReference type="EMBL" id="UZAU01000418">
    <property type="status" value="NOT_ANNOTATED_CDS"/>
    <property type="molecule type" value="Genomic_DNA"/>
</dbReference>
<dbReference type="Proteomes" id="UP000596661">
    <property type="component" value="Chromosome 5"/>
</dbReference>
<proteinExistence type="predicted"/>
<sequence length="102" mass="11486">MGSKKPLLQGTLKDAIYGLNQAPRARYDKFKTALESWGFPNSVSDSSLFHAHIDNQLLIVLVYVDDILITGANPRSIQQIITNLHNQFALKILRPVNILSWI</sequence>
<dbReference type="AlphaFoldDB" id="A0A803PQ81"/>
<dbReference type="EnsemblPlants" id="evm.model.05.380">
    <property type="protein sequence ID" value="cds.evm.model.05.380"/>
    <property type="gene ID" value="evm.TU.05.380"/>
</dbReference>
<keyword evidence="3" id="KW-1185">Reference proteome</keyword>
<feature type="domain" description="Reverse transcriptase Ty1/copia-type" evidence="1">
    <location>
        <begin position="12"/>
        <end position="96"/>
    </location>
</feature>
<evidence type="ECO:0000259" key="1">
    <source>
        <dbReference type="Pfam" id="PF07727"/>
    </source>
</evidence>
<name>A0A803PQ81_CANSA</name>
<reference evidence="2" key="2">
    <citation type="submission" date="2021-03" db="UniProtKB">
        <authorList>
            <consortium name="EnsemblPlants"/>
        </authorList>
    </citation>
    <scope>IDENTIFICATION</scope>
</reference>
<organism evidence="2 3">
    <name type="scientific">Cannabis sativa</name>
    <name type="common">Hemp</name>
    <name type="synonym">Marijuana</name>
    <dbReference type="NCBI Taxonomy" id="3483"/>
    <lineage>
        <taxon>Eukaryota</taxon>
        <taxon>Viridiplantae</taxon>
        <taxon>Streptophyta</taxon>
        <taxon>Embryophyta</taxon>
        <taxon>Tracheophyta</taxon>
        <taxon>Spermatophyta</taxon>
        <taxon>Magnoliopsida</taxon>
        <taxon>eudicotyledons</taxon>
        <taxon>Gunneridae</taxon>
        <taxon>Pentapetalae</taxon>
        <taxon>rosids</taxon>
        <taxon>fabids</taxon>
        <taxon>Rosales</taxon>
        <taxon>Cannabaceae</taxon>
        <taxon>Cannabis</taxon>
    </lineage>
</organism>
<dbReference type="Pfam" id="PF07727">
    <property type="entry name" value="RVT_2"/>
    <property type="match status" value="1"/>
</dbReference>
<reference evidence="2" key="1">
    <citation type="submission" date="2018-11" db="EMBL/GenBank/DDBJ databases">
        <authorList>
            <person name="Grassa J C."/>
        </authorList>
    </citation>
    <scope>NUCLEOTIDE SEQUENCE [LARGE SCALE GENOMIC DNA]</scope>
</reference>
<evidence type="ECO:0000313" key="2">
    <source>
        <dbReference type="EnsemblPlants" id="cds.evm.model.05.380"/>
    </source>
</evidence>